<reference evidence="1 2" key="1">
    <citation type="submission" date="2016-09" db="EMBL/GenBank/DDBJ databases">
        <authorList>
            <person name="Laine KS P."/>
        </authorList>
    </citation>
    <scope>NUCLEOTIDE SEQUENCE [LARGE SCALE GENOMIC DNA]</scope>
    <source>
        <strain evidence="1">PFRJS-23</strain>
    </source>
</reference>
<dbReference type="EMBL" id="LT618793">
    <property type="protein sequence ID" value="SCQ81464.1"/>
    <property type="molecule type" value="Genomic_DNA"/>
</dbReference>
<gene>
    <name evidence="1" type="ORF">PFR_JS23_1944</name>
</gene>
<name>A0A2C7YV49_9ACTN</name>
<sequence length="76" mass="7891">MSSAGKARQTSVHSPAMMILRRPVASMAARNSGSSHALTPVRSIWSTPGSSFMIWGTVGALTPMPTATVETTVGMS</sequence>
<evidence type="ECO:0000313" key="1">
    <source>
        <dbReference type="EMBL" id="SCQ81464.1"/>
    </source>
</evidence>
<evidence type="ECO:0000313" key="2">
    <source>
        <dbReference type="Proteomes" id="UP000250080"/>
    </source>
</evidence>
<accession>A0A2C7YV49</accession>
<organism evidence="1 2">
    <name type="scientific">Propionibacterium freudenreichii</name>
    <dbReference type="NCBI Taxonomy" id="1744"/>
    <lineage>
        <taxon>Bacteria</taxon>
        <taxon>Bacillati</taxon>
        <taxon>Actinomycetota</taxon>
        <taxon>Actinomycetes</taxon>
        <taxon>Propionibacteriales</taxon>
        <taxon>Propionibacteriaceae</taxon>
        <taxon>Propionibacterium</taxon>
    </lineage>
</organism>
<dbReference type="Proteomes" id="UP000250080">
    <property type="component" value="Chromosome I"/>
</dbReference>
<dbReference type="AlphaFoldDB" id="A0A2C7YV49"/>
<proteinExistence type="predicted"/>
<protein>
    <submittedName>
        <fullName evidence="1">Uncharacterized protein</fullName>
    </submittedName>
</protein>